<dbReference type="EMBL" id="JACSPU010000001">
    <property type="protein sequence ID" value="MBD8013864.1"/>
    <property type="molecule type" value="Genomic_DNA"/>
</dbReference>
<dbReference type="Proteomes" id="UP000658980">
    <property type="component" value="Unassembled WGS sequence"/>
</dbReference>
<organism evidence="1 2">
    <name type="scientific">Planococcus wigleyi</name>
    <dbReference type="NCBI Taxonomy" id="2762216"/>
    <lineage>
        <taxon>Bacteria</taxon>
        <taxon>Bacillati</taxon>
        <taxon>Bacillota</taxon>
        <taxon>Bacilli</taxon>
        <taxon>Bacillales</taxon>
        <taxon>Caryophanaceae</taxon>
        <taxon>Planococcus</taxon>
    </lineage>
</organism>
<reference evidence="1 2" key="1">
    <citation type="submission" date="2020-08" db="EMBL/GenBank/DDBJ databases">
        <title>A Genomic Blueprint of the Chicken Gut Microbiome.</title>
        <authorList>
            <person name="Gilroy R."/>
            <person name="Ravi A."/>
            <person name="Getino M."/>
            <person name="Pursley I."/>
            <person name="Horton D.L."/>
            <person name="Alikhan N.-F."/>
            <person name="Baker D."/>
            <person name="Gharbi K."/>
            <person name="Hall N."/>
            <person name="Watson M."/>
            <person name="Adriaenssens E.M."/>
            <person name="Foster-Nyarko E."/>
            <person name="Jarju S."/>
            <person name="Secka A."/>
            <person name="Antonio M."/>
            <person name="Oren A."/>
            <person name="Chaudhuri R."/>
            <person name="La Ragione R.M."/>
            <person name="Hildebrand F."/>
            <person name="Pallen M.J."/>
        </authorList>
    </citation>
    <scope>NUCLEOTIDE SEQUENCE [LARGE SCALE GENOMIC DNA]</scope>
    <source>
        <strain evidence="1 2">Sa1BUA13</strain>
    </source>
</reference>
<comment type="caution">
    <text evidence="1">The sequence shown here is derived from an EMBL/GenBank/DDBJ whole genome shotgun (WGS) entry which is preliminary data.</text>
</comment>
<dbReference type="RefSeq" id="WP_191714074.1">
    <property type="nucleotide sequence ID" value="NZ_JACSPU010000001.1"/>
</dbReference>
<sequence length="146" mass="17508">MSTNVKYQLMDFIHSDEMLPVFYYHFESFNNDKDNFEQLLFFTEVKALRLWATLSIANLYIKDRNEFTEIIEYVKQDLFNKTADEALEFIFNRHISYNKYGQALESLTKVGYEFAENTKLPHLKEESVQMVKAFIGKASEIYREYY</sequence>
<keyword evidence="2" id="KW-1185">Reference proteome</keyword>
<evidence type="ECO:0000313" key="2">
    <source>
        <dbReference type="Proteomes" id="UP000658980"/>
    </source>
</evidence>
<evidence type="ECO:0000313" key="1">
    <source>
        <dbReference type="EMBL" id="MBD8013864.1"/>
    </source>
</evidence>
<protein>
    <submittedName>
        <fullName evidence="1">Uncharacterized protein</fullName>
    </submittedName>
</protein>
<name>A0ABR8WA30_9BACL</name>
<gene>
    <name evidence="1" type="ORF">H9630_03455</name>
</gene>
<proteinExistence type="predicted"/>
<accession>A0ABR8WA30</accession>